<evidence type="ECO:0000313" key="2">
    <source>
        <dbReference type="Proteomes" id="UP000269289"/>
    </source>
</evidence>
<keyword evidence="2" id="KW-1185">Reference proteome</keyword>
<dbReference type="EMBL" id="RFFI01000002">
    <property type="protein sequence ID" value="RMI14312.1"/>
    <property type="molecule type" value="Genomic_DNA"/>
</dbReference>
<dbReference type="Proteomes" id="UP000269289">
    <property type="component" value="Unassembled WGS sequence"/>
</dbReference>
<comment type="caution">
    <text evidence="1">The sequence shown here is derived from an EMBL/GenBank/DDBJ whole genome shotgun (WGS) entry which is preliminary data.</text>
</comment>
<accession>A0A3M2JKF6</accession>
<reference evidence="1 2" key="1">
    <citation type="submission" date="2018-10" db="EMBL/GenBank/DDBJ databases">
        <title>Isolation, diversity and antifungal activity of actinobacteria from wheat.</title>
        <authorList>
            <person name="Han C."/>
        </authorList>
    </citation>
    <scope>NUCLEOTIDE SEQUENCE [LARGE SCALE GENOMIC DNA]</scope>
    <source>
        <strain evidence="1 2">NEAU-YY56</strain>
    </source>
</reference>
<evidence type="ECO:0000313" key="1">
    <source>
        <dbReference type="EMBL" id="RMI14312.1"/>
    </source>
</evidence>
<proteinExistence type="predicted"/>
<gene>
    <name evidence="1" type="ORF">EBM89_00690</name>
</gene>
<sequence length="63" mass="6657">MRIIARVDGAEPSDLDVVRAALQLLDERSEARSVLADVVDALARGAGVMLISGAATGRVERPR</sequence>
<name>A0A3M2JKF6_9CELL</name>
<dbReference type="RefSeq" id="WP_122147541.1">
    <property type="nucleotide sequence ID" value="NZ_RFFI01000002.1"/>
</dbReference>
<protein>
    <submittedName>
        <fullName evidence="1">Uncharacterized protein</fullName>
    </submittedName>
</protein>
<organism evidence="1 2">
    <name type="scientific">Cellulomonas triticagri</name>
    <dbReference type="NCBI Taxonomy" id="2483352"/>
    <lineage>
        <taxon>Bacteria</taxon>
        <taxon>Bacillati</taxon>
        <taxon>Actinomycetota</taxon>
        <taxon>Actinomycetes</taxon>
        <taxon>Micrococcales</taxon>
        <taxon>Cellulomonadaceae</taxon>
        <taxon>Cellulomonas</taxon>
    </lineage>
</organism>
<dbReference type="AlphaFoldDB" id="A0A3M2JKF6"/>